<evidence type="ECO:0000313" key="2">
    <source>
        <dbReference type="Proteomes" id="UP000636709"/>
    </source>
</evidence>
<dbReference type="AlphaFoldDB" id="A0A835A8U1"/>
<accession>A0A835A8U1</accession>
<dbReference type="EMBL" id="JACEFO010002479">
    <property type="protein sequence ID" value="KAF8658783.1"/>
    <property type="molecule type" value="Genomic_DNA"/>
</dbReference>
<proteinExistence type="predicted"/>
<dbReference type="Proteomes" id="UP000636709">
    <property type="component" value="Unassembled WGS sequence"/>
</dbReference>
<protein>
    <submittedName>
        <fullName evidence="1">Uncharacterized protein</fullName>
    </submittedName>
</protein>
<comment type="caution">
    <text evidence="1">The sequence shown here is derived from an EMBL/GenBank/DDBJ whole genome shotgun (WGS) entry which is preliminary data.</text>
</comment>
<name>A0A835A8U1_9POAL</name>
<reference evidence="1" key="1">
    <citation type="submission" date="2020-07" db="EMBL/GenBank/DDBJ databases">
        <title>Genome sequence and genetic diversity analysis of an under-domesticated orphan crop, white fonio (Digitaria exilis).</title>
        <authorList>
            <person name="Bennetzen J.L."/>
            <person name="Chen S."/>
            <person name="Ma X."/>
            <person name="Wang X."/>
            <person name="Yssel A.E.J."/>
            <person name="Chaluvadi S.R."/>
            <person name="Johnson M."/>
            <person name="Gangashetty P."/>
            <person name="Hamidou F."/>
            <person name="Sanogo M.D."/>
            <person name="Zwaenepoel A."/>
            <person name="Wallace J."/>
            <person name="Van De Peer Y."/>
            <person name="Van Deynze A."/>
        </authorList>
    </citation>
    <scope>NUCLEOTIDE SEQUENCE</scope>
    <source>
        <tissue evidence="1">Leaves</tissue>
    </source>
</reference>
<sequence length="50" mass="5754">MPDTVEDLEAAIQDNESEANSMLFLNQNVLQEYLNRQYKVSNYASLIHHG</sequence>
<dbReference type="OrthoDB" id="10254973at2759"/>
<evidence type="ECO:0000313" key="1">
    <source>
        <dbReference type="EMBL" id="KAF8658783.1"/>
    </source>
</evidence>
<keyword evidence="2" id="KW-1185">Reference proteome</keyword>
<gene>
    <name evidence="1" type="ORF">HU200_059269</name>
</gene>
<organism evidence="1 2">
    <name type="scientific">Digitaria exilis</name>
    <dbReference type="NCBI Taxonomy" id="1010633"/>
    <lineage>
        <taxon>Eukaryota</taxon>
        <taxon>Viridiplantae</taxon>
        <taxon>Streptophyta</taxon>
        <taxon>Embryophyta</taxon>
        <taxon>Tracheophyta</taxon>
        <taxon>Spermatophyta</taxon>
        <taxon>Magnoliopsida</taxon>
        <taxon>Liliopsida</taxon>
        <taxon>Poales</taxon>
        <taxon>Poaceae</taxon>
        <taxon>PACMAD clade</taxon>
        <taxon>Panicoideae</taxon>
        <taxon>Panicodae</taxon>
        <taxon>Paniceae</taxon>
        <taxon>Anthephorinae</taxon>
        <taxon>Digitaria</taxon>
    </lineage>
</organism>